<proteinExistence type="predicted"/>
<protein>
    <submittedName>
        <fullName evidence="2">Uncharacterized protein</fullName>
    </submittedName>
</protein>
<evidence type="ECO:0000313" key="2">
    <source>
        <dbReference type="WBParaSite" id="jg18296"/>
    </source>
</evidence>
<name>A0A915DCV0_9BILA</name>
<dbReference type="WBParaSite" id="jg18296">
    <property type="protein sequence ID" value="jg18296"/>
    <property type="gene ID" value="jg18296"/>
</dbReference>
<dbReference type="AlphaFoldDB" id="A0A915DCV0"/>
<organism evidence="1 2">
    <name type="scientific">Ditylenchus dipsaci</name>
    <dbReference type="NCBI Taxonomy" id="166011"/>
    <lineage>
        <taxon>Eukaryota</taxon>
        <taxon>Metazoa</taxon>
        <taxon>Ecdysozoa</taxon>
        <taxon>Nematoda</taxon>
        <taxon>Chromadorea</taxon>
        <taxon>Rhabditida</taxon>
        <taxon>Tylenchina</taxon>
        <taxon>Tylenchomorpha</taxon>
        <taxon>Sphaerularioidea</taxon>
        <taxon>Anguinidae</taxon>
        <taxon>Anguininae</taxon>
        <taxon>Ditylenchus</taxon>
    </lineage>
</organism>
<sequence>MVQKSRCMSCACNGTAKTNFGSVEKICSFSIPTSVDQVSHMARGHSYLASEQLASSRVLSKGRELLARKRDKRRTLDRSQWQT</sequence>
<evidence type="ECO:0000313" key="1">
    <source>
        <dbReference type="Proteomes" id="UP000887574"/>
    </source>
</evidence>
<dbReference type="Proteomes" id="UP000887574">
    <property type="component" value="Unplaced"/>
</dbReference>
<accession>A0A915DCV0</accession>
<keyword evidence="1" id="KW-1185">Reference proteome</keyword>
<reference evidence="2" key="1">
    <citation type="submission" date="2022-11" db="UniProtKB">
        <authorList>
            <consortium name="WormBaseParasite"/>
        </authorList>
    </citation>
    <scope>IDENTIFICATION</scope>
</reference>